<reference evidence="1 2" key="1">
    <citation type="submission" date="2019-10" db="EMBL/GenBank/DDBJ databases">
        <title>Genomic and transcriptomic insights into the perfect genentic adaptation of a filamentous nitrogen-fixing cyanobacterium to rice fields.</title>
        <authorList>
            <person name="Chen Z."/>
        </authorList>
    </citation>
    <scope>NUCLEOTIDE SEQUENCE [LARGE SCALE GENOMIC DNA]</scope>
    <source>
        <strain evidence="1">CCNUC1</strain>
    </source>
</reference>
<dbReference type="EMBL" id="CP045226">
    <property type="protein sequence ID" value="QFS46421.1"/>
    <property type="molecule type" value="Genomic_DNA"/>
</dbReference>
<gene>
    <name evidence="1" type="ORF">GXM_03902</name>
</gene>
<dbReference type="AlphaFoldDB" id="A0A5P8W1E9"/>
<sequence length="37" mass="4190">MNIRETPTKSEIFGVGFRSSTQSTEKELLKLRLVHVG</sequence>
<dbReference type="KEGG" id="nsh:GXM_03902"/>
<evidence type="ECO:0000313" key="2">
    <source>
        <dbReference type="Proteomes" id="UP000326678"/>
    </source>
</evidence>
<proteinExistence type="predicted"/>
<organism evidence="1 2">
    <name type="scientific">Nostoc sphaeroides CCNUC1</name>
    <dbReference type="NCBI Taxonomy" id="2653204"/>
    <lineage>
        <taxon>Bacteria</taxon>
        <taxon>Bacillati</taxon>
        <taxon>Cyanobacteriota</taxon>
        <taxon>Cyanophyceae</taxon>
        <taxon>Nostocales</taxon>
        <taxon>Nostocaceae</taxon>
        <taxon>Nostoc</taxon>
    </lineage>
</organism>
<protein>
    <submittedName>
        <fullName evidence="1">Uncharacterized protein</fullName>
    </submittedName>
</protein>
<accession>A0A5P8W1E9</accession>
<name>A0A5P8W1E9_9NOSO</name>
<keyword evidence="2" id="KW-1185">Reference proteome</keyword>
<evidence type="ECO:0000313" key="1">
    <source>
        <dbReference type="EMBL" id="QFS46421.1"/>
    </source>
</evidence>
<dbReference type="Proteomes" id="UP000326678">
    <property type="component" value="Chromosome Gxm1"/>
</dbReference>